<dbReference type="InterPro" id="IPR006439">
    <property type="entry name" value="HAD-SF_hydro_IA"/>
</dbReference>
<dbReference type="EMBL" id="CP002042">
    <property type="protein sequence ID" value="ADH64126.1"/>
    <property type="molecule type" value="Genomic_DNA"/>
</dbReference>
<dbReference type="STRING" id="526227.Mesil_2259"/>
<evidence type="ECO:0000313" key="1">
    <source>
        <dbReference type="EMBL" id="ADH64126.1"/>
    </source>
</evidence>
<sequence length="191" mass="21558">MRAVFFDMDDTLLEPRHPSPLLDFKNKWGLPIDQLVIEGIRKYPEAEQQNILKEFRAMELALSQSALLRSGIEELLAALRKNAVYTALITNNHRQSTAIVLAKHQLHFDLVLTREDGRPKPAPDLLLKALEHFALEKQQAIFVGDSWADQQAAQQAGIRAFFLATPTNTDLSPRFESPHSLLLGLQEAKLL</sequence>
<dbReference type="CDD" id="cd07505">
    <property type="entry name" value="HAD_BPGM-like"/>
    <property type="match status" value="1"/>
</dbReference>
<dbReference type="HOGENOM" id="CLU_045011_24_0_0"/>
<dbReference type="GO" id="GO:0008967">
    <property type="term" value="F:phosphoglycolate phosphatase activity"/>
    <property type="evidence" value="ECO:0007669"/>
    <property type="project" value="TreeGrafter"/>
</dbReference>
<organism evidence="1 2">
    <name type="scientific">Allomeiothermus silvanus (strain ATCC 700542 / DSM 9946 / NBRC 106475 / NCIMB 13440 / VI-R2)</name>
    <name type="common">Thermus silvanus</name>
    <dbReference type="NCBI Taxonomy" id="526227"/>
    <lineage>
        <taxon>Bacteria</taxon>
        <taxon>Thermotogati</taxon>
        <taxon>Deinococcota</taxon>
        <taxon>Deinococci</taxon>
        <taxon>Thermales</taxon>
        <taxon>Thermaceae</taxon>
        <taxon>Allomeiothermus</taxon>
    </lineage>
</organism>
<evidence type="ECO:0000313" key="2">
    <source>
        <dbReference type="Proteomes" id="UP000001916"/>
    </source>
</evidence>
<keyword evidence="1" id="KW-0378">Hydrolase</keyword>
<dbReference type="GO" id="GO:0006281">
    <property type="term" value="P:DNA repair"/>
    <property type="evidence" value="ECO:0007669"/>
    <property type="project" value="TreeGrafter"/>
</dbReference>
<dbReference type="SFLD" id="SFLDS00003">
    <property type="entry name" value="Haloacid_Dehalogenase"/>
    <property type="match status" value="1"/>
</dbReference>
<dbReference type="Gene3D" id="3.40.50.1000">
    <property type="entry name" value="HAD superfamily/HAD-like"/>
    <property type="match status" value="1"/>
</dbReference>
<accession>D7BIF1</accession>
<dbReference type="Pfam" id="PF13419">
    <property type="entry name" value="HAD_2"/>
    <property type="match status" value="1"/>
</dbReference>
<protein>
    <submittedName>
        <fullName evidence="1">HAD-superfamily hydrolase, subfamily IA, variant 3</fullName>
    </submittedName>
</protein>
<dbReference type="SUPFAM" id="SSF56784">
    <property type="entry name" value="HAD-like"/>
    <property type="match status" value="1"/>
</dbReference>
<dbReference type="NCBIfam" id="TIGR01509">
    <property type="entry name" value="HAD-SF-IA-v3"/>
    <property type="match status" value="1"/>
</dbReference>
<dbReference type="OrthoDB" id="26292at2"/>
<dbReference type="InterPro" id="IPR041492">
    <property type="entry name" value="HAD_2"/>
</dbReference>
<keyword evidence="2" id="KW-1185">Reference proteome</keyword>
<dbReference type="InterPro" id="IPR023214">
    <property type="entry name" value="HAD_sf"/>
</dbReference>
<dbReference type="SFLD" id="SFLDG01129">
    <property type="entry name" value="C1.5:_HAD__Beta-PGM__Phosphata"/>
    <property type="match status" value="1"/>
</dbReference>
<dbReference type="AlphaFoldDB" id="D7BIF1"/>
<dbReference type="InterPro" id="IPR036412">
    <property type="entry name" value="HAD-like_sf"/>
</dbReference>
<reference evidence="1 2" key="1">
    <citation type="journal article" date="2010" name="Stand. Genomic Sci.">
        <title>Complete genome sequence of Meiothermus silvanus type strain (VI-R2).</title>
        <authorList>
            <person name="Sikorski J."/>
            <person name="Tindall B.J."/>
            <person name="Lowry S."/>
            <person name="Lucas S."/>
            <person name="Nolan M."/>
            <person name="Copeland A."/>
            <person name="Glavina Del Rio T."/>
            <person name="Tice H."/>
            <person name="Cheng J.F."/>
            <person name="Han C."/>
            <person name="Pitluck S."/>
            <person name="Liolios K."/>
            <person name="Ivanova N."/>
            <person name="Mavromatis K."/>
            <person name="Mikhailova N."/>
            <person name="Pati A."/>
            <person name="Goodwin L."/>
            <person name="Chen A."/>
            <person name="Palaniappan K."/>
            <person name="Land M."/>
            <person name="Hauser L."/>
            <person name="Chang Y.J."/>
            <person name="Jeffries C.D."/>
            <person name="Rohde M."/>
            <person name="Goker M."/>
            <person name="Woyke T."/>
            <person name="Bristow J."/>
            <person name="Eisen J.A."/>
            <person name="Markowitz V."/>
            <person name="Hugenholtz P."/>
            <person name="Kyrpides N.C."/>
            <person name="Klenk H.P."/>
            <person name="Lapidus A."/>
        </authorList>
    </citation>
    <scope>NUCLEOTIDE SEQUENCE [LARGE SCALE GENOMIC DNA]</scope>
    <source>
        <strain evidence="2">ATCC 700542 / DSM 9946 / VI-R2</strain>
    </source>
</reference>
<dbReference type="Gene3D" id="1.10.260.80">
    <property type="match status" value="1"/>
</dbReference>
<dbReference type="RefSeq" id="WP_013158671.1">
    <property type="nucleotide sequence ID" value="NC_014212.1"/>
</dbReference>
<proteinExistence type="predicted"/>
<dbReference type="KEGG" id="msv:Mesil_2259"/>
<dbReference type="PANTHER" id="PTHR43434">
    <property type="entry name" value="PHOSPHOGLYCOLATE PHOSPHATASE"/>
    <property type="match status" value="1"/>
</dbReference>
<dbReference type="Proteomes" id="UP000001916">
    <property type="component" value="Chromosome"/>
</dbReference>
<dbReference type="PANTHER" id="PTHR43434:SF1">
    <property type="entry name" value="PHOSPHOGLYCOLATE PHOSPHATASE"/>
    <property type="match status" value="1"/>
</dbReference>
<dbReference type="NCBIfam" id="TIGR01549">
    <property type="entry name" value="HAD-SF-IA-v1"/>
    <property type="match status" value="1"/>
</dbReference>
<dbReference type="eggNOG" id="COG0637">
    <property type="taxonomic scope" value="Bacteria"/>
</dbReference>
<name>D7BIF1_ALLS1</name>
<dbReference type="InterPro" id="IPR050155">
    <property type="entry name" value="HAD-like_hydrolase_sf"/>
</dbReference>
<gene>
    <name evidence="1" type="ordered locus">Mesil_2259</name>
</gene>